<dbReference type="OrthoDB" id="8228619at2"/>
<proteinExistence type="predicted"/>
<dbReference type="Gene3D" id="2.60.34.30">
    <property type="entry name" value="Competence, DNA-entry nuclease inhibitor, ComJ"/>
    <property type="match status" value="1"/>
</dbReference>
<dbReference type="EMBL" id="SJPO01000016">
    <property type="protein sequence ID" value="TWT66343.1"/>
    <property type="molecule type" value="Genomic_DNA"/>
</dbReference>
<protein>
    <submittedName>
        <fullName evidence="1">Uncharacterized protein</fullName>
    </submittedName>
</protein>
<dbReference type="RefSeq" id="WP_146591588.1">
    <property type="nucleotide sequence ID" value="NZ_SJPO01000016.1"/>
</dbReference>
<gene>
    <name evidence="1" type="ORF">Pla123a_47370</name>
</gene>
<comment type="caution">
    <text evidence="1">The sequence shown here is derived from an EMBL/GenBank/DDBJ whole genome shotgun (WGS) entry which is preliminary data.</text>
</comment>
<sequence length="165" mass="18242">MARSNAQGRVFASHYQLVICDDPSGSFDEGHNWGDTGSKAGFAGSPRFRMVGTEADLNDHWVELVLSERSPDASKWERVTCCSFHSDTGYAYVKSIVDSEAMLSIDCGQGDFALYVAANNLGVDQLSLGEESNLSDSELAARHDLERYRIFVVPGEPEWEGRREN</sequence>
<name>A0A5C5XVB2_9BACT</name>
<accession>A0A5C5XVB2</accession>
<organism evidence="1 2">
    <name type="scientific">Posidoniimonas polymericola</name>
    <dbReference type="NCBI Taxonomy" id="2528002"/>
    <lineage>
        <taxon>Bacteria</taxon>
        <taxon>Pseudomonadati</taxon>
        <taxon>Planctomycetota</taxon>
        <taxon>Planctomycetia</taxon>
        <taxon>Pirellulales</taxon>
        <taxon>Lacipirellulaceae</taxon>
        <taxon>Posidoniimonas</taxon>
    </lineage>
</organism>
<evidence type="ECO:0000313" key="2">
    <source>
        <dbReference type="Proteomes" id="UP000318478"/>
    </source>
</evidence>
<evidence type="ECO:0000313" key="1">
    <source>
        <dbReference type="EMBL" id="TWT66343.1"/>
    </source>
</evidence>
<dbReference type="InterPro" id="IPR038691">
    <property type="entry name" value="ComJ_sf"/>
</dbReference>
<reference evidence="1 2" key="1">
    <citation type="submission" date="2019-02" db="EMBL/GenBank/DDBJ databases">
        <title>Deep-cultivation of Planctomycetes and their phenomic and genomic characterization uncovers novel biology.</title>
        <authorList>
            <person name="Wiegand S."/>
            <person name="Jogler M."/>
            <person name="Boedeker C."/>
            <person name="Pinto D."/>
            <person name="Vollmers J."/>
            <person name="Rivas-Marin E."/>
            <person name="Kohn T."/>
            <person name="Peeters S.H."/>
            <person name="Heuer A."/>
            <person name="Rast P."/>
            <person name="Oberbeckmann S."/>
            <person name="Bunk B."/>
            <person name="Jeske O."/>
            <person name="Meyerdierks A."/>
            <person name="Storesund J.E."/>
            <person name="Kallscheuer N."/>
            <person name="Luecker S."/>
            <person name="Lage O.M."/>
            <person name="Pohl T."/>
            <person name="Merkel B.J."/>
            <person name="Hornburger P."/>
            <person name="Mueller R.-W."/>
            <person name="Bruemmer F."/>
            <person name="Labrenz M."/>
            <person name="Spormann A.M."/>
            <person name="Op Den Camp H."/>
            <person name="Overmann J."/>
            <person name="Amann R."/>
            <person name="Jetten M.S.M."/>
            <person name="Mascher T."/>
            <person name="Medema M.H."/>
            <person name="Devos D.P."/>
            <person name="Kaster A.-K."/>
            <person name="Ovreas L."/>
            <person name="Rohde M."/>
            <person name="Galperin M.Y."/>
            <person name="Jogler C."/>
        </authorList>
    </citation>
    <scope>NUCLEOTIDE SEQUENCE [LARGE SCALE GENOMIC DNA]</scope>
    <source>
        <strain evidence="1 2">Pla123a</strain>
    </source>
</reference>
<dbReference type="Proteomes" id="UP000318478">
    <property type="component" value="Unassembled WGS sequence"/>
</dbReference>
<keyword evidence="2" id="KW-1185">Reference proteome</keyword>
<dbReference type="AlphaFoldDB" id="A0A5C5XVB2"/>